<dbReference type="EMBL" id="CP019082">
    <property type="protein sequence ID" value="APW63641.1"/>
    <property type="molecule type" value="Genomic_DNA"/>
</dbReference>
<protein>
    <submittedName>
        <fullName evidence="1">Uncharacterized protein</fullName>
    </submittedName>
</protein>
<dbReference type="RefSeq" id="WP_076349960.1">
    <property type="nucleotide sequence ID" value="NZ_CP019082.1"/>
</dbReference>
<reference evidence="2" key="1">
    <citation type="submission" date="2016-12" db="EMBL/GenBank/DDBJ databases">
        <title>Comparative genomics of four Isosphaeraceae planctomycetes: a common pool of plasmids and glycoside hydrolase genes.</title>
        <authorList>
            <person name="Ivanova A."/>
        </authorList>
    </citation>
    <scope>NUCLEOTIDE SEQUENCE [LARGE SCALE GENOMIC DNA]</scope>
    <source>
        <strain evidence="2">PX4</strain>
    </source>
</reference>
<sequence length="74" mass="8269">MSTVYRLIDAQGREMAKGDTISYFRGLAADLPPGRYSVEEVETDGLGYAHNSRRWGSLMRFDDGSVVVDPEIDK</sequence>
<accession>A0A1U7CXJ7</accession>
<organism evidence="1 2">
    <name type="scientific">Paludisphaera borealis</name>
    <dbReference type="NCBI Taxonomy" id="1387353"/>
    <lineage>
        <taxon>Bacteria</taxon>
        <taxon>Pseudomonadati</taxon>
        <taxon>Planctomycetota</taxon>
        <taxon>Planctomycetia</taxon>
        <taxon>Isosphaerales</taxon>
        <taxon>Isosphaeraceae</taxon>
        <taxon>Paludisphaera</taxon>
    </lineage>
</organism>
<gene>
    <name evidence="1" type="ORF">BSF38_05215</name>
</gene>
<name>A0A1U7CXJ7_9BACT</name>
<evidence type="ECO:0000313" key="2">
    <source>
        <dbReference type="Proteomes" id="UP000186309"/>
    </source>
</evidence>
<keyword evidence="2" id="KW-1185">Reference proteome</keyword>
<proteinExistence type="predicted"/>
<dbReference type="AlphaFoldDB" id="A0A1U7CXJ7"/>
<dbReference type="OrthoDB" id="254354at2"/>
<dbReference type="Proteomes" id="UP000186309">
    <property type="component" value="Chromosome"/>
</dbReference>
<dbReference type="KEGG" id="pbor:BSF38_05215"/>
<dbReference type="STRING" id="1387353.BSF38_05215"/>
<evidence type="ECO:0000313" key="1">
    <source>
        <dbReference type="EMBL" id="APW63641.1"/>
    </source>
</evidence>